<comment type="subcellular location">
    <subcellularLocation>
        <location evidence="1">Membrane</location>
        <topology evidence="1">Multi-pass membrane protein</topology>
    </subcellularLocation>
</comment>
<organism evidence="8 9">
    <name type="scientific">Cinchona calisaya</name>
    <dbReference type="NCBI Taxonomy" id="153742"/>
    <lineage>
        <taxon>Eukaryota</taxon>
        <taxon>Viridiplantae</taxon>
        <taxon>Streptophyta</taxon>
        <taxon>Embryophyta</taxon>
        <taxon>Tracheophyta</taxon>
        <taxon>Spermatophyta</taxon>
        <taxon>Magnoliopsida</taxon>
        <taxon>eudicotyledons</taxon>
        <taxon>Gunneridae</taxon>
        <taxon>Pentapetalae</taxon>
        <taxon>asterids</taxon>
        <taxon>lamiids</taxon>
        <taxon>Gentianales</taxon>
        <taxon>Rubiaceae</taxon>
        <taxon>Cinchonoideae</taxon>
        <taxon>Cinchoneae</taxon>
        <taxon>Cinchona</taxon>
    </lineage>
</organism>
<evidence type="ECO:0000256" key="2">
    <source>
        <dbReference type="ARBA" id="ARBA00008707"/>
    </source>
</evidence>
<dbReference type="Pfam" id="PF05078">
    <property type="entry name" value="DUF679"/>
    <property type="match status" value="2"/>
</dbReference>
<feature type="transmembrane region" description="Helical" evidence="7">
    <location>
        <begin position="173"/>
        <end position="192"/>
    </location>
</feature>
<proteinExistence type="inferred from homology"/>
<feature type="transmembrane region" description="Helical" evidence="7">
    <location>
        <begin position="18"/>
        <end position="37"/>
    </location>
</feature>
<keyword evidence="4 7" id="KW-1133">Transmembrane helix</keyword>
<evidence type="ECO:0000256" key="4">
    <source>
        <dbReference type="ARBA" id="ARBA00022989"/>
    </source>
</evidence>
<evidence type="ECO:0000256" key="5">
    <source>
        <dbReference type="ARBA" id="ARBA00023136"/>
    </source>
</evidence>
<feature type="transmembrane region" description="Helical" evidence="7">
    <location>
        <begin position="147"/>
        <end position="167"/>
    </location>
</feature>
<keyword evidence="3 7" id="KW-0812">Transmembrane</keyword>
<accession>A0ABD2YHJ7</accession>
<dbReference type="PANTHER" id="PTHR31621">
    <property type="entry name" value="PROTEIN DMP3"/>
    <property type="match status" value="1"/>
</dbReference>
<keyword evidence="9" id="KW-1185">Reference proteome</keyword>
<name>A0ABD2YHJ7_9GENT</name>
<gene>
    <name evidence="8" type="ORF">ACH5RR_031201</name>
</gene>
<dbReference type="InterPro" id="IPR007770">
    <property type="entry name" value="DMP"/>
</dbReference>
<evidence type="ECO:0000313" key="9">
    <source>
        <dbReference type="Proteomes" id="UP001630127"/>
    </source>
</evidence>
<feature type="region of interest" description="Disordered" evidence="6">
    <location>
        <begin position="252"/>
        <end position="272"/>
    </location>
</feature>
<evidence type="ECO:0000313" key="8">
    <source>
        <dbReference type="EMBL" id="KAL3505819.1"/>
    </source>
</evidence>
<dbReference type="Proteomes" id="UP001630127">
    <property type="component" value="Unassembled WGS sequence"/>
</dbReference>
<comment type="similarity">
    <text evidence="2">Belongs to the plant DMP1 protein family.</text>
</comment>
<protein>
    <submittedName>
        <fullName evidence="8">Uncharacterized protein</fullName>
    </submittedName>
</protein>
<feature type="transmembrane region" description="Helical" evidence="7">
    <location>
        <begin position="113"/>
        <end position="135"/>
    </location>
</feature>
<dbReference type="GO" id="GO:0005737">
    <property type="term" value="C:cytoplasm"/>
    <property type="evidence" value="ECO:0007669"/>
    <property type="project" value="UniProtKB-ARBA"/>
</dbReference>
<comment type="caution">
    <text evidence="8">The sequence shown here is derived from an EMBL/GenBank/DDBJ whole genome shotgun (WGS) entry which is preliminary data.</text>
</comment>
<dbReference type="EMBL" id="JBJUIK010000013">
    <property type="protein sequence ID" value="KAL3505819.1"/>
    <property type="molecule type" value="Genomic_DNA"/>
</dbReference>
<dbReference type="AlphaFoldDB" id="A0ABD2YHJ7"/>
<reference evidence="8 9" key="1">
    <citation type="submission" date="2024-11" db="EMBL/GenBank/DDBJ databases">
        <title>A near-complete genome assembly of Cinchona calisaya.</title>
        <authorList>
            <person name="Lian D.C."/>
            <person name="Zhao X.W."/>
            <person name="Wei L."/>
        </authorList>
    </citation>
    <scope>NUCLEOTIDE SEQUENCE [LARGE SCALE GENOMIC DNA]</scope>
    <source>
        <tissue evidence="8">Nenye</tissue>
    </source>
</reference>
<feature type="compositionally biased region" description="Low complexity" evidence="6">
    <location>
        <begin position="254"/>
        <end position="266"/>
    </location>
</feature>
<evidence type="ECO:0000256" key="1">
    <source>
        <dbReference type="ARBA" id="ARBA00004141"/>
    </source>
</evidence>
<dbReference type="PANTHER" id="PTHR31621:SF66">
    <property type="entry name" value="PROTEIN DMP2"/>
    <property type="match status" value="1"/>
</dbReference>
<sequence>MATQQSSTDSPFTGFGNLIRLLPTGTVFLYHFLNPILSDNGNCSTANKYISSVLLAICGLSCFFSTFTDSYKDDRGNIQYGIATFKGFWPNSSDASNNSSVDLKSYRIQVGDFVHAILSLTVFCAVSLLDTYTVRCFYPSFESSQKALLMALPPVIGSFASTVFAAFPCKRHGIGEIFLLLLLGSIGGGRGVEEFGFRFEIESLDANTVKCFYPSFDSTQKKALLMALPPVMGAIASAVFVTFPCQRHSIGYPSSSDSNSSSSSSSVQPLEA</sequence>
<evidence type="ECO:0000256" key="3">
    <source>
        <dbReference type="ARBA" id="ARBA00022692"/>
    </source>
</evidence>
<evidence type="ECO:0000256" key="6">
    <source>
        <dbReference type="SAM" id="MobiDB-lite"/>
    </source>
</evidence>
<dbReference type="GO" id="GO:0016020">
    <property type="term" value="C:membrane"/>
    <property type="evidence" value="ECO:0007669"/>
    <property type="project" value="UniProtKB-SubCell"/>
</dbReference>
<keyword evidence="5 7" id="KW-0472">Membrane</keyword>
<feature type="transmembrane region" description="Helical" evidence="7">
    <location>
        <begin position="223"/>
        <end position="243"/>
    </location>
</feature>
<feature type="transmembrane region" description="Helical" evidence="7">
    <location>
        <begin position="49"/>
        <end position="67"/>
    </location>
</feature>
<evidence type="ECO:0000256" key="7">
    <source>
        <dbReference type="SAM" id="Phobius"/>
    </source>
</evidence>